<dbReference type="InterPro" id="IPR002934">
    <property type="entry name" value="Polymerase_NTP_transf_dom"/>
</dbReference>
<dbReference type="eggNOG" id="COG1669">
    <property type="taxonomic scope" value="Bacteria"/>
</dbReference>
<feature type="domain" description="Polymerase nucleotidyl transferase" evidence="1">
    <location>
        <begin position="30"/>
        <end position="110"/>
    </location>
</feature>
<keyword evidence="3" id="KW-1185">Reference proteome</keyword>
<evidence type="ECO:0000259" key="1">
    <source>
        <dbReference type="Pfam" id="PF01909"/>
    </source>
</evidence>
<dbReference type="InterPro" id="IPR024700">
    <property type="entry name" value="UCP020217"/>
</dbReference>
<evidence type="ECO:0000313" key="3">
    <source>
        <dbReference type="Proteomes" id="UP000002221"/>
    </source>
</evidence>
<dbReference type="EMBL" id="CP001807">
    <property type="protein sequence ID" value="ACY48532.1"/>
    <property type="molecule type" value="Genomic_DNA"/>
</dbReference>
<dbReference type="HOGENOM" id="CLU_127610_1_0_10"/>
<dbReference type="Pfam" id="PF01909">
    <property type="entry name" value="NTP_transf_2"/>
    <property type="match status" value="1"/>
</dbReference>
<dbReference type="PIRSF" id="PIRSF020217">
    <property type="entry name" value="UCP020217"/>
    <property type="match status" value="1"/>
</dbReference>
<organism evidence="2 3">
    <name type="scientific">Rhodothermus marinus (strain ATCC 43812 / DSM 4252 / R-10)</name>
    <name type="common">Rhodothermus obamensis</name>
    <dbReference type="NCBI Taxonomy" id="518766"/>
    <lineage>
        <taxon>Bacteria</taxon>
        <taxon>Pseudomonadati</taxon>
        <taxon>Rhodothermota</taxon>
        <taxon>Rhodothermia</taxon>
        <taxon>Rhodothermales</taxon>
        <taxon>Rhodothermaceae</taxon>
        <taxon>Rhodothermus</taxon>
    </lineage>
</organism>
<dbReference type="STRING" id="518766.Rmar_1646"/>
<dbReference type="SUPFAM" id="SSF81301">
    <property type="entry name" value="Nucleotidyltransferase"/>
    <property type="match status" value="1"/>
</dbReference>
<dbReference type="InterPro" id="IPR043519">
    <property type="entry name" value="NT_sf"/>
</dbReference>
<gene>
    <name evidence="2" type="ordered locus">Rmar_1646</name>
</gene>
<evidence type="ECO:0000313" key="2">
    <source>
        <dbReference type="EMBL" id="ACY48532.1"/>
    </source>
</evidence>
<proteinExistence type="predicted"/>
<accession>D0MJ74</accession>
<dbReference type="OrthoDB" id="166888at2"/>
<dbReference type="GO" id="GO:0016779">
    <property type="term" value="F:nucleotidyltransferase activity"/>
    <property type="evidence" value="ECO:0007669"/>
    <property type="project" value="InterPro"/>
</dbReference>
<dbReference type="Proteomes" id="UP000002221">
    <property type="component" value="Chromosome"/>
</dbReference>
<dbReference type="Gene3D" id="3.30.460.10">
    <property type="entry name" value="Beta Polymerase, domain 2"/>
    <property type="match status" value="1"/>
</dbReference>
<sequence length="113" mass="12653">MSAAKRRVAERHEILAGCEERDALIDRARSVAQALKVRFGVRRVVLLGSLAHGAWFAPDSDVDLAVEGLHAADYWAAWRLAEEMIADRPVDLIEMERVGSALRRAIERYGIEL</sequence>
<protein>
    <submittedName>
        <fullName evidence="2">DNA polymerase beta domain protein region</fullName>
    </submittedName>
</protein>
<dbReference type="AlphaFoldDB" id="D0MJ74"/>
<dbReference type="KEGG" id="rmr:Rmar_1646"/>
<dbReference type="CDD" id="cd05403">
    <property type="entry name" value="NT_KNTase_like"/>
    <property type="match status" value="1"/>
</dbReference>
<name>D0MJ74_RHOM4</name>
<reference evidence="2 3" key="1">
    <citation type="journal article" date="2009" name="Stand. Genomic Sci.">
        <title>Complete genome sequence of Rhodothermus marinus type strain (R-10).</title>
        <authorList>
            <person name="Nolan M."/>
            <person name="Tindall B.J."/>
            <person name="Pomrenke H."/>
            <person name="Lapidus A."/>
            <person name="Copeland A."/>
            <person name="Glavina Del Rio T."/>
            <person name="Lucas S."/>
            <person name="Chen F."/>
            <person name="Tice H."/>
            <person name="Cheng J.F."/>
            <person name="Saunders E."/>
            <person name="Han C."/>
            <person name="Bruce D."/>
            <person name="Goodwin L."/>
            <person name="Chain P."/>
            <person name="Pitluck S."/>
            <person name="Ovchinikova G."/>
            <person name="Pati A."/>
            <person name="Ivanova N."/>
            <person name="Mavromatis K."/>
            <person name="Chen A."/>
            <person name="Palaniappan K."/>
            <person name="Land M."/>
            <person name="Hauser L."/>
            <person name="Chang Y.J."/>
            <person name="Jeffries C.D."/>
            <person name="Brettin T."/>
            <person name="Goker M."/>
            <person name="Bristow J."/>
            <person name="Eisen J.A."/>
            <person name="Markowitz V."/>
            <person name="Hugenholtz P."/>
            <person name="Kyrpides N.C."/>
            <person name="Klenk H.P."/>
            <person name="Detter J.C."/>
        </authorList>
    </citation>
    <scope>NUCLEOTIDE SEQUENCE [LARGE SCALE GENOMIC DNA]</scope>
    <source>
        <strain evidence="3">ATCC 43812 / DSM 4252 / R-10</strain>
    </source>
</reference>